<keyword evidence="3" id="KW-1185">Reference proteome</keyword>
<protein>
    <recommendedName>
        <fullName evidence="4">Septum formation initiator</fullName>
    </recommendedName>
</protein>
<proteinExistence type="predicted"/>
<evidence type="ECO:0008006" key="4">
    <source>
        <dbReference type="Google" id="ProtNLM"/>
    </source>
</evidence>
<sequence length="154" mass="16172">MRRPLPFAMAGWLITGSLATVAGVGVINLLGEPLTSSAHRPLSSAEIGEALARSTPAAASHPASTPRPTSTPAVSPGSKDRSRLISTEGGTAIARCEEGLVTLRSWSPKEGFQVKSVDRGPDERARVEFESDETKVKIEVRCSPSGSPVHTVDD</sequence>
<dbReference type="AlphaFoldDB" id="A0A7W7WBA9"/>
<dbReference type="EMBL" id="JACHJU010000002">
    <property type="protein sequence ID" value="MBB4940678.1"/>
    <property type="molecule type" value="Genomic_DNA"/>
</dbReference>
<gene>
    <name evidence="2" type="ORF">FHR32_005055</name>
</gene>
<comment type="caution">
    <text evidence="2">The sequence shown here is derived from an EMBL/GenBank/DDBJ whole genome shotgun (WGS) entry which is preliminary data.</text>
</comment>
<evidence type="ECO:0000313" key="2">
    <source>
        <dbReference type="EMBL" id="MBB4940678.1"/>
    </source>
</evidence>
<feature type="region of interest" description="Disordered" evidence="1">
    <location>
        <begin position="48"/>
        <end position="88"/>
    </location>
</feature>
<evidence type="ECO:0000313" key="3">
    <source>
        <dbReference type="Proteomes" id="UP000534286"/>
    </source>
</evidence>
<dbReference type="RefSeq" id="WP_184756852.1">
    <property type="nucleotide sequence ID" value="NZ_BAABEK010000005.1"/>
</dbReference>
<reference evidence="2 3" key="1">
    <citation type="submission" date="2020-08" db="EMBL/GenBank/DDBJ databases">
        <title>Sequencing the genomes of 1000 actinobacteria strains.</title>
        <authorList>
            <person name="Klenk H.-P."/>
        </authorList>
    </citation>
    <scope>NUCLEOTIDE SEQUENCE [LARGE SCALE GENOMIC DNA]</scope>
    <source>
        <strain evidence="2 3">DSM 43023</strain>
    </source>
</reference>
<name>A0A7W7WBA9_9ACTN</name>
<evidence type="ECO:0000256" key="1">
    <source>
        <dbReference type="SAM" id="MobiDB-lite"/>
    </source>
</evidence>
<feature type="compositionally biased region" description="Low complexity" evidence="1">
    <location>
        <begin position="52"/>
        <end position="76"/>
    </location>
</feature>
<dbReference type="Proteomes" id="UP000534286">
    <property type="component" value="Unassembled WGS sequence"/>
</dbReference>
<accession>A0A7W7WBA9</accession>
<organism evidence="2 3">
    <name type="scientific">Streptosporangium album</name>
    <dbReference type="NCBI Taxonomy" id="47479"/>
    <lineage>
        <taxon>Bacteria</taxon>
        <taxon>Bacillati</taxon>
        <taxon>Actinomycetota</taxon>
        <taxon>Actinomycetes</taxon>
        <taxon>Streptosporangiales</taxon>
        <taxon>Streptosporangiaceae</taxon>
        <taxon>Streptosporangium</taxon>
    </lineage>
</organism>